<keyword evidence="2" id="KW-1185">Reference proteome</keyword>
<accession>A0ACB8BXU9</accession>
<proteinExistence type="predicted"/>
<protein>
    <submittedName>
        <fullName evidence="1">Uncharacterized protein</fullName>
    </submittedName>
</protein>
<evidence type="ECO:0000313" key="1">
    <source>
        <dbReference type="EMBL" id="KAH7930771.1"/>
    </source>
</evidence>
<name>A0ACB8BXU9_9AGAM</name>
<sequence length="384" mass="41368">MTDKQKAIVALTLASETCTTALSALISRNQVEKADPQSTDLPVILKDLDSLLSLIYASTNKLSLALKPSSPTYSASLSVLQDITKHTSGLIHCTDLLNPEIHGATLRAEITYSIENIIRSIRALVQTFLNFATRGPPRTSSGAAGEEYLVRTGTVHDLIDKARAAKGIPKDNVSAVSQKWKQDRASLDDGIREVGDMIEDAINGRGDDGIADEEDGWDELGLGDSGLKLDKDEVERTKNVHAILRLTTLLHKRVHLDLLSSPSSVPNISLDALLAQSHALLAASDDFIATLYPPQIPSSVAKELLSFIDVIRALQTSLQIFLPTTDSLGEQLGALNIQGGKAEGRESKSSKNWFDTCFDQIYKLATSLGATLTQDNIPNTNGGT</sequence>
<comment type="caution">
    <text evidence="1">The sequence shown here is derived from an EMBL/GenBank/DDBJ whole genome shotgun (WGS) entry which is preliminary data.</text>
</comment>
<gene>
    <name evidence="1" type="ORF">BV22DRAFT_1077993</name>
</gene>
<organism evidence="1 2">
    <name type="scientific">Leucogyrophana mollusca</name>
    <dbReference type="NCBI Taxonomy" id="85980"/>
    <lineage>
        <taxon>Eukaryota</taxon>
        <taxon>Fungi</taxon>
        <taxon>Dikarya</taxon>
        <taxon>Basidiomycota</taxon>
        <taxon>Agaricomycotina</taxon>
        <taxon>Agaricomycetes</taxon>
        <taxon>Agaricomycetidae</taxon>
        <taxon>Boletales</taxon>
        <taxon>Boletales incertae sedis</taxon>
        <taxon>Leucogyrophana</taxon>
    </lineage>
</organism>
<evidence type="ECO:0000313" key="2">
    <source>
        <dbReference type="Proteomes" id="UP000790709"/>
    </source>
</evidence>
<reference evidence="1" key="1">
    <citation type="journal article" date="2021" name="New Phytol.">
        <title>Evolutionary innovations through gain and loss of genes in the ectomycorrhizal Boletales.</title>
        <authorList>
            <person name="Wu G."/>
            <person name="Miyauchi S."/>
            <person name="Morin E."/>
            <person name="Kuo A."/>
            <person name="Drula E."/>
            <person name="Varga T."/>
            <person name="Kohler A."/>
            <person name="Feng B."/>
            <person name="Cao Y."/>
            <person name="Lipzen A."/>
            <person name="Daum C."/>
            <person name="Hundley H."/>
            <person name="Pangilinan J."/>
            <person name="Johnson J."/>
            <person name="Barry K."/>
            <person name="LaButti K."/>
            <person name="Ng V."/>
            <person name="Ahrendt S."/>
            <person name="Min B."/>
            <person name="Choi I.G."/>
            <person name="Park H."/>
            <person name="Plett J.M."/>
            <person name="Magnuson J."/>
            <person name="Spatafora J.W."/>
            <person name="Nagy L.G."/>
            <person name="Henrissat B."/>
            <person name="Grigoriev I.V."/>
            <person name="Yang Z.L."/>
            <person name="Xu J."/>
            <person name="Martin F.M."/>
        </authorList>
    </citation>
    <scope>NUCLEOTIDE SEQUENCE</scope>
    <source>
        <strain evidence="1">KUC20120723A-06</strain>
    </source>
</reference>
<dbReference type="Proteomes" id="UP000790709">
    <property type="component" value="Unassembled WGS sequence"/>
</dbReference>
<dbReference type="EMBL" id="MU266329">
    <property type="protein sequence ID" value="KAH7930771.1"/>
    <property type="molecule type" value="Genomic_DNA"/>
</dbReference>